<evidence type="ECO:0000256" key="10">
    <source>
        <dbReference type="SAM" id="Phobius"/>
    </source>
</evidence>
<dbReference type="PANTHER" id="PTHR11409">
    <property type="entry name" value="ADENOSINE DEAMINASE"/>
    <property type="match status" value="1"/>
</dbReference>
<evidence type="ECO:0000256" key="3">
    <source>
        <dbReference type="ARBA" id="ARBA00006083"/>
    </source>
</evidence>
<feature type="transmembrane region" description="Helical" evidence="10">
    <location>
        <begin position="49"/>
        <end position="67"/>
    </location>
</feature>
<keyword evidence="5" id="KW-0964">Secreted</keyword>
<comment type="catalytic activity">
    <reaction evidence="9">
        <text>adenosine + H2O + H(+) = inosine + NH4(+)</text>
        <dbReference type="Rhea" id="RHEA:24408"/>
        <dbReference type="ChEBI" id="CHEBI:15377"/>
        <dbReference type="ChEBI" id="CHEBI:15378"/>
        <dbReference type="ChEBI" id="CHEBI:16335"/>
        <dbReference type="ChEBI" id="CHEBI:17596"/>
        <dbReference type="ChEBI" id="CHEBI:28938"/>
        <dbReference type="EC" id="3.5.4.4"/>
    </reaction>
</comment>
<dbReference type="Proteomes" id="UP001652622">
    <property type="component" value="Unplaced"/>
</dbReference>
<evidence type="ECO:0000256" key="4">
    <source>
        <dbReference type="ARBA" id="ARBA00012784"/>
    </source>
</evidence>
<evidence type="ECO:0000256" key="9">
    <source>
        <dbReference type="ARBA" id="ARBA00047764"/>
    </source>
</evidence>
<proteinExistence type="inferred from homology"/>
<evidence type="ECO:0000256" key="2">
    <source>
        <dbReference type="ARBA" id="ARBA00004613"/>
    </source>
</evidence>
<dbReference type="SUPFAM" id="SSF51556">
    <property type="entry name" value="Metallo-dependent hydrolases"/>
    <property type="match status" value="1"/>
</dbReference>
<dbReference type="KEGG" id="pgut:117655874"/>
<dbReference type="OrthoDB" id="7202371at2759"/>
<keyword evidence="10" id="KW-0472">Membrane</keyword>
<dbReference type="InParanoid" id="A0A6P9AUE5"/>
<evidence type="ECO:0000259" key="12">
    <source>
        <dbReference type="Pfam" id="PF08451"/>
    </source>
</evidence>
<dbReference type="CTD" id="51816"/>
<sequence length="554" mass="62965">MENGQLQIAHLNVAQQTEKNQLAAGGRRSRGFLRQYFSGVAMKVLVQSFGGWLILFFSCVSLCVTLPTTRREKLLQKEDLRRTGGNLILSRQEETFNRKLMQLKETEINKAIETGVFPPAMHFFKAKDIIEKSAVFGILKKMPKGGLLHVHDYAILSAEWLVYIATYLPNCYICFCPRGTVQFKFSKSPPTKVSPCSKWTLLKNYRKYLRDMCGFDKSLLRNLTLVTDTPEETYQTQAIIRQKFENIINTASGLINYAPVFKSYLYQALMELYEDNVQYVEIRVILPPIYELDGTVHDKFWAVAAFEEVTKRFVKSHPDFVGVKLIYTTLRKQKLAQIKEAILTAMDLRAKFPSTIAGFDLVGWEDAGKSLSELKEALNLPKTKGIKLPYFFHAGETDWEGTSIDQNLFDAVLMNTNRIGHGFALAKHSEARRWAVKENIAIEVCPISNQVLKLVSDLRNHPAAFLLSEGQQIVVASDDPSIFGSKGLSYDFYEMFMGIGGLSANLKTLKQLMLNSFRYSGMNHNEKKKAMAIWQKRWDQFIANSTALFKEVAG</sequence>
<keyword evidence="13" id="KW-1185">Reference proteome</keyword>
<reference evidence="14 15" key="1">
    <citation type="submission" date="2025-05" db="UniProtKB">
        <authorList>
            <consortium name="RefSeq"/>
        </authorList>
    </citation>
    <scope>IDENTIFICATION</scope>
    <source>
        <tissue evidence="14 15">Blood</tissue>
    </source>
</reference>
<feature type="domain" description="Adenosine/AMP deaminase N-terminal" evidence="12">
    <location>
        <begin position="69"/>
        <end position="139"/>
    </location>
</feature>
<feature type="domain" description="Adenosine deaminase" evidence="11">
    <location>
        <begin position="259"/>
        <end position="529"/>
    </location>
</feature>
<dbReference type="GO" id="GO:0006154">
    <property type="term" value="P:adenosine catabolic process"/>
    <property type="evidence" value="ECO:0007669"/>
    <property type="project" value="InterPro"/>
</dbReference>
<keyword evidence="10" id="KW-1133">Transmembrane helix</keyword>
<keyword evidence="10" id="KW-0812">Transmembrane</keyword>
<dbReference type="GO" id="GO:0005615">
    <property type="term" value="C:extracellular space"/>
    <property type="evidence" value="ECO:0007669"/>
    <property type="project" value="InterPro"/>
</dbReference>
<dbReference type="InterPro" id="IPR006331">
    <property type="entry name" value="ADGF"/>
</dbReference>
<name>A0A6P9AUE5_PANGU</name>
<evidence type="ECO:0000259" key="11">
    <source>
        <dbReference type="Pfam" id="PF00962"/>
    </source>
</evidence>
<dbReference type="GO" id="GO:0004000">
    <property type="term" value="F:adenosine deaminase activity"/>
    <property type="evidence" value="ECO:0007669"/>
    <property type="project" value="InterPro"/>
</dbReference>
<evidence type="ECO:0000313" key="14">
    <source>
        <dbReference type="RefSeq" id="XP_034259601.2"/>
    </source>
</evidence>
<evidence type="ECO:0000256" key="5">
    <source>
        <dbReference type="ARBA" id="ARBA00022525"/>
    </source>
</evidence>
<keyword evidence="6" id="KW-0479">Metal-binding</keyword>
<dbReference type="InterPro" id="IPR001365">
    <property type="entry name" value="A_deaminase_dom"/>
</dbReference>
<evidence type="ECO:0000256" key="7">
    <source>
        <dbReference type="ARBA" id="ARBA00022729"/>
    </source>
</evidence>
<dbReference type="Gene3D" id="3.20.20.140">
    <property type="entry name" value="Metal-dependent hydrolases"/>
    <property type="match status" value="1"/>
</dbReference>
<dbReference type="NCBIfam" id="TIGR01431">
    <property type="entry name" value="adm_rel"/>
    <property type="match status" value="1"/>
</dbReference>
<evidence type="ECO:0000313" key="15">
    <source>
        <dbReference type="RefSeq" id="XP_060550436.1"/>
    </source>
</evidence>
<dbReference type="RefSeq" id="XP_060550436.1">
    <property type="nucleotide sequence ID" value="XM_060694453.1"/>
</dbReference>
<dbReference type="AlphaFoldDB" id="A0A6P9AUE5"/>
<dbReference type="GeneID" id="117655874"/>
<dbReference type="CDD" id="cd01321">
    <property type="entry name" value="ADGF"/>
    <property type="match status" value="1"/>
</dbReference>
<keyword evidence="7" id="KW-0732">Signal</keyword>
<protein>
    <recommendedName>
        <fullName evidence="4">adenosine deaminase</fullName>
        <ecNumber evidence="4">3.5.4.4</ecNumber>
    </recommendedName>
</protein>
<dbReference type="InterPro" id="IPR032466">
    <property type="entry name" value="Metal_Hydrolase"/>
</dbReference>
<dbReference type="GO" id="GO:0046103">
    <property type="term" value="P:inosine biosynthetic process"/>
    <property type="evidence" value="ECO:0007669"/>
    <property type="project" value="TreeGrafter"/>
</dbReference>
<dbReference type="InterPro" id="IPR013659">
    <property type="entry name" value="A_deaminase_N"/>
</dbReference>
<evidence type="ECO:0000256" key="6">
    <source>
        <dbReference type="ARBA" id="ARBA00022723"/>
    </source>
</evidence>
<evidence type="ECO:0000256" key="8">
    <source>
        <dbReference type="ARBA" id="ARBA00022801"/>
    </source>
</evidence>
<evidence type="ECO:0000313" key="13">
    <source>
        <dbReference type="Proteomes" id="UP001652622"/>
    </source>
</evidence>
<dbReference type="Pfam" id="PF08451">
    <property type="entry name" value="A_deaminase_N"/>
    <property type="match status" value="1"/>
</dbReference>
<dbReference type="InterPro" id="IPR006330">
    <property type="entry name" value="Ado/ade_deaminase"/>
</dbReference>
<dbReference type="RefSeq" id="XP_034259601.2">
    <property type="nucleotide sequence ID" value="XM_034403710.2"/>
</dbReference>
<dbReference type="GO" id="GO:0046872">
    <property type="term" value="F:metal ion binding"/>
    <property type="evidence" value="ECO:0007669"/>
    <property type="project" value="UniProtKB-KW"/>
</dbReference>
<gene>
    <name evidence="14 15" type="primary">ADA2</name>
</gene>
<keyword evidence="8" id="KW-0378">Hydrolase</keyword>
<comment type="similarity">
    <text evidence="3">Belongs to the metallo-dependent hydrolases superfamily. Adenosine and AMP deaminases family. ADGF subfamily.</text>
</comment>
<evidence type="ECO:0000256" key="1">
    <source>
        <dbReference type="ARBA" id="ARBA00001947"/>
    </source>
</evidence>
<dbReference type="Pfam" id="PF00962">
    <property type="entry name" value="A_deaminase"/>
    <property type="match status" value="1"/>
</dbReference>
<dbReference type="PANTHER" id="PTHR11409:SF39">
    <property type="entry name" value="ADENOSINE DEAMINASE 2"/>
    <property type="match status" value="1"/>
</dbReference>
<accession>A0A6P9AUE5</accession>
<dbReference type="EC" id="3.5.4.4" evidence="4"/>
<organism evidence="13 14">
    <name type="scientific">Pantherophis guttatus</name>
    <name type="common">Corn snake</name>
    <name type="synonym">Elaphe guttata</name>
    <dbReference type="NCBI Taxonomy" id="94885"/>
    <lineage>
        <taxon>Eukaryota</taxon>
        <taxon>Metazoa</taxon>
        <taxon>Chordata</taxon>
        <taxon>Craniata</taxon>
        <taxon>Vertebrata</taxon>
        <taxon>Euteleostomi</taxon>
        <taxon>Lepidosauria</taxon>
        <taxon>Squamata</taxon>
        <taxon>Bifurcata</taxon>
        <taxon>Unidentata</taxon>
        <taxon>Episquamata</taxon>
        <taxon>Toxicofera</taxon>
        <taxon>Serpentes</taxon>
        <taxon>Colubroidea</taxon>
        <taxon>Colubridae</taxon>
        <taxon>Colubrinae</taxon>
        <taxon>Pantherophis</taxon>
    </lineage>
</organism>
<comment type="subcellular location">
    <subcellularLocation>
        <location evidence="2">Secreted</location>
    </subcellularLocation>
</comment>
<comment type="cofactor">
    <cofactor evidence="1">
        <name>Zn(2+)</name>
        <dbReference type="ChEBI" id="CHEBI:29105"/>
    </cofactor>
</comment>